<gene>
    <name evidence="1" type="ORF">G5I_14533</name>
</gene>
<accession>F4X7X8</accession>
<proteinExistence type="predicted"/>
<evidence type="ECO:0000313" key="2">
    <source>
        <dbReference type="Proteomes" id="UP000007755"/>
    </source>
</evidence>
<dbReference type="Proteomes" id="UP000007755">
    <property type="component" value="Unassembled WGS sequence"/>
</dbReference>
<reference evidence="1" key="1">
    <citation type="submission" date="2011-02" db="EMBL/GenBank/DDBJ databases">
        <title>The genome of the leaf-cutting ant Acromyrmex echinatior suggests key adaptations to social evolution and fungus farming.</title>
        <authorList>
            <person name="Nygaard S."/>
            <person name="Zhang G."/>
        </authorList>
    </citation>
    <scope>NUCLEOTIDE SEQUENCE</scope>
</reference>
<sequence>MGERTLDINAQISVYFEMVGRIELTLSHLIRLCVVKSQYLTSPAILGGANMMSLLFMHWDASQICLHIAMIEVVDLVGVCHVRKKLDLASLRYACILKWYYRFDYLAPMIRKCNVRYREYRESRIKVQLLRIFQSSVTICRFDKIALFLVINLLNLERTAKRAPQCFFFLNKSHFLQRKFYLKSAYIGNNANRYFDGASRDKKRLAETQFETKWRHVISCFLRRRLYPSTSRRNDYLRSSAHLRSHTENLVTNYLCLEDTTSHDRVKLSCRRKYKFLHKSSLKHMSHVARAVEIAKNQLSMLTSNQIQKMFTGLLPTESKVPHYFASITGLALLLLSVSTESNIECLVLYPQGGASPCLLRSVDAAIVVAMHKAAAMRRVRVKCIVAANLLDSSQFFNWSIVLETERESCPDDLRVAELRGCRYATAACPIFSWRARTLDNRDIET</sequence>
<organism evidence="2">
    <name type="scientific">Acromyrmex echinatior</name>
    <name type="common">Panamanian leafcutter ant</name>
    <name type="synonym">Acromyrmex octospinosus echinatior</name>
    <dbReference type="NCBI Taxonomy" id="103372"/>
    <lineage>
        <taxon>Eukaryota</taxon>
        <taxon>Metazoa</taxon>
        <taxon>Ecdysozoa</taxon>
        <taxon>Arthropoda</taxon>
        <taxon>Hexapoda</taxon>
        <taxon>Insecta</taxon>
        <taxon>Pterygota</taxon>
        <taxon>Neoptera</taxon>
        <taxon>Endopterygota</taxon>
        <taxon>Hymenoptera</taxon>
        <taxon>Apocrita</taxon>
        <taxon>Aculeata</taxon>
        <taxon>Formicoidea</taxon>
        <taxon>Formicidae</taxon>
        <taxon>Myrmicinae</taxon>
        <taxon>Acromyrmex</taxon>
    </lineage>
</organism>
<dbReference type="InParanoid" id="F4X7X8"/>
<dbReference type="AlphaFoldDB" id="F4X7X8"/>
<keyword evidence="2" id="KW-1185">Reference proteome</keyword>
<dbReference type="EMBL" id="GL888900">
    <property type="protein sequence ID" value="EGI57464.1"/>
    <property type="molecule type" value="Genomic_DNA"/>
</dbReference>
<evidence type="ECO:0000313" key="1">
    <source>
        <dbReference type="EMBL" id="EGI57464.1"/>
    </source>
</evidence>
<protein>
    <submittedName>
        <fullName evidence="1">Uncharacterized protein</fullName>
    </submittedName>
</protein>
<name>F4X7X8_ACREC</name>